<evidence type="ECO:0000313" key="2">
    <source>
        <dbReference type="EMBL" id="CAH0723377.1"/>
    </source>
</evidence>
<dbReference type="EMBL" id="OV170223">
    <property type="protein sequence ID" value="CAH0723377.1"/>
    <property type="molecule type" value="Genomic_DNA"/>
</dbReference>
<dbReference type="Proteomes" id="UP000838878">
    <property type="component" value="Chromosome 3"/>
</dbReference>
<gene>
    <name evidence="2" type="ORF">BINO364_LOCUS9215</name>
</gene>
<evidence type="ECO:0000256" key="1">
    <source>
        <dbReference type="SAM" id="MobiDB-lite"/>
    </source>
</evidence>
<keyword evidence="3" id="KW-1185">Reference proteome</keyword>
<feature type="non-terminal residue" evidence="2">
    <location>
        <position position="316"/>
    </location>
</feature>
<organism evidence="2 3">
    <name type="scientific">Brenthis ino</name>
    <name type="common">lesser marbled fritillary</name>
    <dbReference type="NCBI Taxonomy" id="405034"/>
    <lineage>
        <taxon>Eukaryota</taxon>
        <taxon>Metazoa</taxon>
        <taxon>Ecdysozoa</taxon>
        <taxon>Arthropoda</taxon>
        <taxon>Hexapoda</taxon>
        <taxon>Insecta</taxon>
        <taxon>Pterygota</taxon>
        <taxon>Neoptera</taxon>
        <taxon>Endopterygota</taxon>
        <taxon>Lepidoptera</taxon>
        <taxon>Glossata</taxon>
        <taxon>Ditrysia</taxon>
        <taxon>Papilionoidea</taxon>
        <taxon>Nymphalidae</taxon>
        <taxon>Heliconiinae</taxon>
        <taxon>Argynnini</taxon>
        <taxon>Brenthis</taxon>
    </lineage>
</organism>
<sequence length="316" mass="36498">MAGQVIINEFLTFVQNKIDILDELSIVQICASNFSDAEIEDGKCVLYNICGDKVRNVHRKGEDKKKRNIKDVIKLLKEVDPDAQPTFVAKDLNRLPPVSFDYIDVTRLLKDMTIMKTELSEFQTKMSAEINELRNAFEHQKNKCKETSTSQLTPVHSNTLPLMPIPRTNNTKPVEAEFTPTYRDIVRKVLRPRRTKFDHMRTTPKDEIRMLSKNGLSSKSNDNEQFDCDDNFTLVKNKKRKYKINNLRGTCETTGKIRVVESQCSIYVSRAMKSVTVSDIIDHITDMGEQCSNVELLQQFNETSFNSFKVQYRRVK</sequence>
<dbReference type="AlphaFoldDB" id="A0A8J9V190"/>
<protein>
    <submittedName>
        <fullName evidence="2">Uncharacterized protein</fullName>
    </submittedName>
</protein>
<feature type="region of interest" description="Disordered" evidence="1">
    <location>
        <begin position="145"/>
        <end position="173"/>
    </location>
</feature>
<accession>A0A8J9V190</accession>
<reference evidence="2" key="1">
    <citation type="submission" date="2021-12" db="EMBL/GenBank/DDBJ databases">
        <authorList>
            <person name="Martin H S."/>
        </authorList>
    </citation>
    <scope>NUCLEOTIDE SEQUENCE</scope>
</reference>
<name>A0A8J9V190_9NEOP</name>
<evidence type="ECO:0000313" key="3">
    <source>
        <dbReference type="Proteomes" id="UP000838878"/>
    </source>
</evidence>
<proteinExistence type="predicted"/>
<feature type="compositionally biased region" description="Polar residues" evidence="1">
    <location>
        <begin position="147"/>
        <end position="160"/>
    </location>
</feature>
<dbReference type="OrthoDB" id="7323539at2759"/>